<dbReference type="Gene3D" id="1.10.10.10">
    <property type="entry name" value="Winged helix-like DNA-binding domain superfamily/Winged helix DNA-binding domain"/>
    <property type="match status" value="1"/>
</dbReference>
<evidence type="ECO:0000256" key="5">
    <source>
        <dbReference type="ARBA" id="ARBA00023015"/>
    </source>
</evidence>
<dbReference type="InterPro" id="IPR048714">
    <property type="entry name" value="DpiA-like_HTH"/>
</dbReference>
<gene>
    <name evidence="12" type="ORF">C1H66_16280</name>
</gene>
<dbReference type="Pfam" id="PF20714">
    <property type="entry name" value="HTH_64"/>
    <property type="match status" value="1"/>
</dbReference>
<dbReference type="InterPro" id="IPR024187">
    <property type="entry name" value="Sig_transdc_resp-reg_cit/mal"/>
</dbReference>
<dbReference type="PANTHER" id="PTHR45526:SF1">
    <property type="entry name" value="TRANSCRIPTIONAL REGULATORY PROTEIN DCUR-RELATED"/>
    <property type="match status" value="1"/>
</dbReference>
<keyword evidence="4 9" id="KW-0902">Two-component regulatory system</keyword>
<keyword evidence="7 9" id="KW-0010">Activator</keyword>
<keyword evidence="8 9" id="KW-0804">Transcription</keyword>
<dbReference type="InterPro" id="IPR011006">
    <property type="entry name" value="CheY-like_superfamily"/>
</dbReference>
<keyword evidence="13" id="KW-1185">Reference proteome</keyword>
<dbReference type="CDD" id="cd19925">
    <property type="entry name" value="REC_citrate_TCS"/>
    <property type="match status" value="1"/>
</dbReference>
<keyword evidence="5 9" id="KW-0805">Transcription regulation</keyword>
<dbReference type="GO" id="GO:0003700">
    <property type="term" value="F:DNA-binding transcription factor activity"/>
    <property type="evidence" value="ECO:0007669"/>
    <property type="project" value="InterPro"/>
</dbReference>
<evidence type="ECO:0000259" key="11">
    <source>
        <dbReference type="PROSITE" id="PS50110"/>
    </source>
</evidence>
<feature type="modified residue" description="4-aspartylphosphate" evidence="10">
    <location>
        <position position="70"/>
    </location>
</feature>
<sequence>MPHPGHPPSSPPSRDYGILIIEDDFRIAEIHRAFIEQSEGFRVVGMARSGAEARELLAQHADMTQLVLLDAYLPDVEGLELLWELRRDHLHMDIVMVTAAREVETIAEALRGGVFDYLIKPTEASRMAQMLARFRRERAALASRGEMNQEELDQALARLRPQQAPGGCARSLPKGIDRLTLTAVIRALEGATSPLTAMQAARTIGASRSTARRYLEFLVSVQVAAAELGYGDVGRPERRYRLVGDVAPWLEEGGTGGV</sequence>
<dbReference type="PROSITE" id="PS50110">
    <property type="entry name" value="RESPONSE_REGULATORY"/>
    <property type="match status" value="1"/>
</dbReference>
<name>A0A2N7TJ17_9GAMM</name>
<evidence type="ECO:0000256" key="7">
    <source>
        <dbReference type="ARBA" id="ARBA00023159"/>
    </source>
</evidence>
<keyword evidence="2 9" id="KW-0963">Cytoplasm</keyword>
<evidence type="ECO:0000256" key="3">
    <source>
        <dbReference type="ARBA" id="ARBA00022553"/>
    </source>
</evidence>
<dbReference type="GO" id="GO:0005737">
    <property type="term" value="C:cytoplasm"/>
    <property type="evidence" value="ECO:0007669"/>
    <property type="project" value="UniProtKB-SubCell"/>
</dbReference>
<dbReference type="GO" id="GO:0000156">
    <property type="term" value="F:phosphorelay response regulator activity"/>
    <property type="evidence" value="ECO:0007669"/>
    <property type="project" value="TreeGrafter"/>
</dbReference>
<feature type="domain" description="Response regulatory" evidence="11">
    <location>
        <begin position="17"/>
        <end position="135"/>
    </location>
</feature>
<evidence type="ECO:0000313" key="12">
    <source>
        <dbReference type="EMBL" id="PMR68175.1"/>
    </source>
</evidence>
<keyword evidence="6 9" id="KW-0238">DNA-binding</keyword>
<organism evidence="12 13">
    <name type="scientific">Halomonas heilongjiangensis</name>
    <dbReference type="NCBI Taxonomy" id="1387883"/>
    <lineage>
        <taxon>Bacteria</taxon>
        <taxon>Pseudomonadati</taxon>
        <taxon>Pseudomonadota</taxon>
        <taxon>Gammaproteobacteria</taxon>
        <taxon>Oceanospirillales</taxon>
        <taxon>Halomonadaceae</taxon>
        <taxon>Halomonas</taxon>
    </lineage>
</organism>
<dbReference type="SUPFAM" id="SSF52172">
    <property type="entry name" value="CheY-like"/>
    <property type="match status" value="1"/>
</dbReference>
<protein>
    <recommendedName>
        <fullName evidence="9">Transcriptional regulatory protein</fullName>
    </recommendedName>
</protein>
<evidence type="ECO:0000256" key="4">
    <source>
        <dbReference type="ARBA" id="ARBA00023012"/>
    </source>
</evidence>
<dbReference type="Gene3D" id="3.40.50.2300">
    <property type="match status" value="1"/>
</dbReference>
<dbReference type="OrthoDB" id="9802426at2"/>
<dbReference type="InterPro" id="IPR051271">
    <property type="entry name" value="2C-system_Tx_regulators"/>
</dbReference>
<dbReference type="PANTHER" id="PTHR45526">
    <property type="entry name" value="TRANSCRIPTIONAL REGULATORY PROTEIN DPIA"/>
    <property type="match status" value="1"/>
</dbReference>
<dbReference type="Pfam" id="PF00072">
    <property type="entry name" value="Response_reg"/>
    <property type="match status" value="1"/>
</dbReference>
<dbReference type="PIRSF" id="PIRSF006171">
    <property type="entry name" value="RR_citrat_malat"/>
    <property type="match status" value="1"/>
</dbReference>
<dbReference type="SMART" id="SM00448">
    <property type="entry name" value="REC"/>
    <property type="match status" value="1"/>
</dbReference>
<dbReference type="RefSeq" id="WP_102628928.1">
    <property type="nucleotide sequence ID" value="NZ_PDOH01000050.1"/>
</dbReference>
<dbReference type="GO" id="GO:0003677">
    <property type="term" value="F:DNA binding"/>
    <property type="evidence" value="ECO:0007669"/>
    <property type="project" value="UniProtKB-KW"/>
</dbReference>
<evidence type="ECO:0000256" key="6">
    <source>
        <dbReference type="ARBA" id="ARBA00023125"/>
    </source>
</evidence>
<comment type="subcellular location">
    <subcellularLocation>
        <location evidence="1 9">Cytoplasm</location>
    </subcellularLocation>
</comment>
<dbReference type="AlphaFoldDB" id="A0A2N7TJ17"/>
<evidence type="ECO:0000256" key="8">
    <source>
        <dbReference type="ARBA" id="ARBA00023163"/>
    </source>
</evidence>
<evidence type="ECO:0000256" key="1">
    <source>
        <dbReference type="ARBA" id="ARBA00004496"/>
    </source>
</evidence>
<dbReference type="InterPro" id="IPR001789">
    <property type="entry name" value="Sig_transdc_resp-reg_receiver"/>
</dbReference>
<accession>A0A2N7TJ17</accession>
<evidence type="ECO:0000313" key="13">
    <source>
        <dbReference type="Proteomes" id="UP000235346"/>
    </source>
</evidence>
<comment type="caution">
    <text evidence="12">The sequence shown here is derived from an EMBL/GenBank/DDBJ whole genome shotgun (WGS) entry which is preliminary data.</text>
</comment>
<keyword evidence="3 10" id="KW-0597">Phosphoprotein</keyword>
<reference evidence="12 13" key="1">
    <citation type="submission" date="2018-01" db="EMBL/GenBank/DDBJ databases">
        <title>Halomonas endophytica sp. nov., isolated from storage liquid in the stems of Populus euphratica.</title>
        <authorList>
            <person name="Chen C."/>
        </authorList>
    </citation>
    <scope>NUCLEOTIDE SEQUENCE [LARGE SCALE GENOMIC DNA]</scope>
    <source>
        <strain evidence="12 13">DSM 26881</strain>
    </source>
</reference>
<evidence type="ECO:0000256" key="10">
    <source>
        <dbReference type="PROSITE-ProRule" id="PRU00169"/>
    </source>
</evidence>
<evidence type="ECO:0000256" key="9">
    <source>
        <dbReference type="PIRNR" id="PIRNR006171"/>
    </source>
</evidence>
<dbReference type="EMBL" id="PNRE01000073">
    <property type="protein sequence ID" value="PMR68175.1"/>
    <property type="molecule type" value="Genomic_DNA"/>
</dbReference>
<dbReference type="Proteomes" id="UP000235346">
    <property type="component" value="Unassembled WGS sequence"/>
</dbReference>
<dbReference type="InterPro" id="IPR036388">
    <property type="entry name" value="WH-like_DNA-bd_sf"/>
</dbReference>
<proteinExistence type="predicted"/>
<evidence type="ECO:0000256" key="2">
    <source>
        <dbReference type="ARBA" id="ARBA00022490"/>
    </source>
</evidence>